<dbReference type="InterPro" id="IPR013783">
    <property type="entry name" value="Ig-like_fold"/>
</dbReference>
<dbReference type="GO" id="GO:0005576">
    <property type="term" value="C:extracellular region"/>
    <property type="evidence" value="ECO:0007669"/>
    <property type="project" value="UniProtKB-ARBA"/>
</dbReference>
<evidence type="ECO:0000313" key="5">
    <source>
        <dbReference type="Ensembl" id="ENSPFOP00000009801.2"/>
    </source>
</evidence>
<evidence type="ECO:0000259" key="4">
    <source>
        <dbReference type="PROSITE" id="PS50835"/>
    </source>
</evidence>
<keyword evidence="3" id="KW-1280">Immunoglobulin</keyword>
<dbReference type="Ensembl" id="ENSPFOT00000009816.2">
    <property type="protein sequence ID" value="ENSPFOP00000009801.2"/>
    <property type="gene ID" value="ENSPFOG00000009856.2"/>
</dbReference>
<evidence type="ECO:0000256" key="2">
    <source>
        <dbReference type="ARBA" id="ARBA00023130"/>
    </source>
</evidence>
<dbReference type="GeneTree" id="ENSGT01150000286993"/>
<dbReference type="SMART" id="SM00409">
    <property type="entry name" value="IG"/>
    <property type="match status" value="2"/>
</dbReference>
<keyword evidence="2" id="KW-1064">Adaptive immunity</keyword>
<dbReference type="OMA" id="FIVMNCK"/>
<reference evidence="5" key="2">
    <citation type="submission" date="2025-08" db="UniProtKB">
        <authorList>
            <consortium name="Ensembl"/>
        </authorList>
    </citation>
    <scope>IDENTIFICATION</scope>
</reference>
<reference evidence="6" key="1">
    <citation type="submission" date="2013-10" db="EMBL/GenBank/DDBJ databases">
        <authorList>
            <person name="Schartl M."/>
            <person name="Warren W."/>
        </authorList>
    </citation>
    <scope>NUCLEOTIDE SEQUENCE [LARGE SCALE GENOMIC DNA]</scope>
    <source>
        <strain evidence="6">female</strain>
    </source>
</reference>
<dbReference type="InterPro" id="IPR007110">
    <property type="entry name" value="Ig-like_dom"/>
</dbReference>
<dbReference type="FunFam" id="2.60.40.10:FF:003074">
    <property type="entry name" value="Immunoglobulin heavy variable 11-1"/>
    <property type="match status" value="1"/>
</dbReference>
<dbReference type="GO" id="GO:0019814">
    <property type="term" value="C:immunoglobulin complex"/>
    <property type="evidence" value="ECO:0007669"/>
    <property type="project" value="UniProtKB-KW"/>
</dbReference>
<dbReference type="InterPro" id="IPR003599">
    <property type="entry name" value="Ig_sub"/>
</dbReference>
<dbReference type="InterPro" id="IPR013106">
    <property type="entry name" value="Ig_V-set"/>
</dbReference>
<dbReference type="EMBL" id="AYCK01009516">
    <property type="status" value="NOT_ANNOTATED_CDS"/>
    <property type="molecule type" value="Genomic_DNA"/>
</dbReference>
<dbReference type="Pfam" id="PF07686">
    <property type="entry name" value="V-set"/>
    <property type="match status" value="2"/>
</dbReference>
<dbReference type="GO" id="GO:0002250">
    <property type="term" value="P:adaptive immune response"/>
    <property type="evidence" value="ECO:0007669"/>
    <property type="project" value="UniProtKB-KW"/>
</dbReference>
<dbReference type="eggNOG" id="ENOG502S5S3">
    <property type="taxonomic scope" value="Eukaryota"/>
</dbReference>
<feature type="domain" description="Ig-like" evidence="4">
    <location>
        <begin position="1"/>
        <end position="96"/>
    </location>
</feature>
<evidence type="ECO:0000313" key="6">
    <source>
        <dbReference type="Proteomes" id="UP000028760"/>
    </source>
</evidence>
<feature type="domain" description="Ig-like" evidence="4">
    <location>
        <begin position="132"/>
        <end position="238"/>
    </location>
</feature>
<dbReference type="SUPFAM" id="SSF48726">
    <property type="entry name" value="Immunoglobulin"/>
    <property type="match status" value="2"/>
</dbReference>
<proteinExistence type="predicted"/>
<dbReference type="AlphaFoldDB" id="A0A087XVJ8"/>
<dbReference type="SMART" id="SM00406">
    <property type="entry name" value="IGv"/>
    <property type="match status" value="2"/>
</dbReference>
<dbReference type="PROSITE" id="PS50835">
    <property type="entry name" value="IG_LIKE"/>
    <property type="match status" value="2"/>
</dbReference>
<dbReference type="InterPro" id="IPR036179">
    <property type="entry name" value="Ig-like_dom_sf"/>
</dbReference>
<sequence>GQTLTQSESVTKRPGENHKLTCTGSGYTFSSNSMDWVRQAPGKGLEWVAYIRYGGSTTYYSQSVQGRFTISRDDNRQQVYLQMNSLKTEDSAVHYCARHTQSQFLPFLSLTQTVIKASPAAVGSWILHVFQPTGVICEQLTQPVSVNEHPGQPLTVTCQISYSVTSYWTCWIRQAAGKGLEWFGRRVGSTTSYKDSLKNKFSIDIDSSSNTVTLKGQNMQPEDTAVYFCARDRTITQS</sequence>
<dbReference type="Gene3D" id="2.60.40.10">
    <property type="entry name" value="Immunoglobulins"/>
    <property type="match status" value="2"/>
</dbReference>
<evidence type="ECO:0000256" key="1">
    <source>
        <dbReference type="ARBA" id="ARBA00022859"/>
    </source>
</evidence>
<dbReference type="Proteomes" id="UP000028760">
    <property type="component" value="Unassembled WGS sequence"/>
</dbReference>
<reference evidence="5" key="3">
    <citation type="submission" date="2025-09" db="UniProtKB">
        <authorList>
            <consortium name="Ensembl"/>
        </authorList>
    </citation>
    <scope>IDENTIFICATION</scope>
</reference>
<evidence type="ECO:0000256" key="3">
    <source>
        <dbReference type="ARBA" id="ARBA00043265"/>
    </source>
</evidence>
<keyword evidence="1" id="KW-0391">Immunity</keyword>
<dbReference type="InterPro" id="IPR050199">
    <property type="entry name" value="IgHV"/>
</dbReference>
<name>A0A087XVJ8_POEFO</name>
<dbReference type="EMBL" id="AYCK01009515">
    <property type="status" value="NOT_ANNOTATED_CDS"/>
    <property type="molecule type" value="Genomic_DNA"/>
</dbReference>
<dbReference type="PANTHER" id="PTHR23266">
    <property type="entry name" value="IMMUNOGLOBULIN HEAVY CHAIN"/>
    <property type="match status" value="1"/>
</dbReference>
<protein>
    <recommendedName>
        <fullName evidence="4">Ig-like domain-containing protein</fullName>
    </recommendedName>
</protein>
<accession>A0A087XVJ8</accession>
<keyword evidence="6" id="KW-1185">Reference proteome</keyword>
<dbReference type="STRING" id="48698.ENSPFOP00000009801"/>
<organism evidence="5 6">
    <name type="scientific">Poecilia formosa</name>
    <name type="common">Amazon molly</name>
    <name type="synonym">Limia formosa</name>
    <dbReference type="NCBI Taxonomy" id="48698"/>
    <lineage>
        <taxon>Eukaryota</taxon>
        <taxon>Metazoa</taxon>
        <taxon>Chordata</taxon>
        <taxon>Craniata</taxon>
        <taxon>Vertebrata</taxon>
        <taxon>Euteleostomi</taxon>
        <taxon>Actinopterygii</taxon>
        <taxon>Neopterygii</taxon>
        <taxon>Teleostei</taxon>
        <taxon>Neoteleostei</taxon>
        <taxon>Acanthomorphata</taxon>
        <taxon>Ovalentaria</taxon>
        <taxon>Atherinomorphae</taxon>
        <taxon>Cyprinodontiformes</taxon>
        <taxon>Poeciliidae</taxon>
        <taxon>Poeciliinae</taxon>
        <taxon>Poecilia</taxon>
    </lineage>
</organism>